<dbReference type="Gene3D" id="3.30.200.20">
    <property type="entry name" value="Phosphorylase Kinase, domain 1"/>
    <property type="match status" value="1"/>
</dbReference>
<feature type="chain" id="PRO_5042928959" evidence="18">
    <location>
        <begin position="31"/>
        <end position="728"/>
    </location>
</feature>
<feature type="domain" description="Protein kinase" evidence="19">
    <location>
        <begin position="394"/>
        <end position="669"/>
    </location>
</feature>
<evidence type="ECO:0000256" key="6">
    <source>
        <dbReference type="ARBA" id="ARBA00022729"/>
    </source>
</evidence>
<keyword evidence="14" id="KW-0325">Glycoprotein</keyword>
<dbReference type="Proteomes" id="UP001341281">
    <property type="component" value="Chromosome 09"/>
</dbReference>
<evidence type="ECO:0000256" key="2">
    <source>
        <dbReference type="ARBA" id="ARBA00022527"/>
    </source>
</evidence>
<feature type="transmembrane region" description="Helical" evidence="17">
    <location>
        <begin position="328"/>
        <end position="352"/>
    </location>
</feature>
<keyword evidence="7" id="KW-0677">Repeat</keyword>
<feature type="signal peptide" evidence="18">
    <location>
        <begin position="1"/>
        <end position="30"/>
    </location>
</feature>
<evidence type="ECO:0000256" key="15">
    <source>
        <dbReference type="PROSITE-ProRule" id="PRU10141"/>
    </source>
</evidence>
<feature type="compositionally biased region" description="Polar residues" evidence="16">
    <location>
        <begin position="718"/>
        <end position="728"/>
    </location>
</feature>
<keyword evidence="13" id="KW-0675">Receptor</keyword>
<dbReference type="Gene3D" id="3.30.430.20">
    <property type="entry name" value="Gnk2 domain, C-X8-C-X2-C motif"/>
    <property type="match status" value="2"/>
</dbReference>
<accession>A0AAQ3XCZ2</accession>
<dbReference type="GO" id="GO:0005886">
    <property type="term" value="C:plasma membrane"/>
    <property type="evidence" value="ECO:0007669"/>
    <property type="project" value="TreeGrafter"/>
</dbReference>
<feature type="binding site" evidence="15">
    <location>
        <position position="422"/>
    </location>
    <ligand>
        <name>ATP</name>
        <dbReference type="ChEBI" id="CHEBI:30616"/>
    </ligand>
</feature>
<evidence type="ECO:0000259" key="20">
    <source>
        <dbReference type="PROSITE" id="PS51473"/>
    </source>
</evidence>
<dbReference type="InterPro" id="IPR008271">
    <property type="entry name" value="Ser/Thr_kinase_AS"/>
</dbReference>
<dbReference type="FunFam" id="3.30.200.20:FF:000466">
    <property type="entry name" value="Putative LRR receptor-like serine/threonine-protein kinase"/>
    <property type="match status" value="1"/>
</dbReference>
<dbReference type="PROSITE" id="PS51473">
    <property type="entry name" value="GNK2"/>
    <property type="match status" value="2"/>
</dbReference>
<feature type="domain" description="Gnk2-homologous" evidence="20">
    <location>
        <begin position="168"/>
        <end position="292"/>
    </location>
</feature>
<evidence type="ECO:0000256" key="12">
    <source>
        <dbReference type="ARBA" id="ARBA00023136"/>
    </source>
</evidence>
<evidence type="ECO:0000256" key="18">
    <source>
        <dbReference type="SAM" id="SignalP"/>
    </source>
</evidence>
<keyword evidence="3" id="KW-0597">Phosphoprotein</keyword>
<dbReference type="InterPro" id="IPR038408">
    <property type="entry name" value="GNK2_sf"/>
</dbReference>
<dbReference type="FunFam" id="1.10.510.10:FF:000343">
    <property type="entry name" value="Cysteine-rich receptor-like protein kinase 28"/>
    <property type="match status" value="1"/>
</dbReference>
<dbReference type="Gene3D" id="1.10.510.10">
    <property type="entry name" value="Transferase(Phosphotransferase) domain 1"/>
    <property type="match status" value="1"/>
</dbReference>
<dbReference type="EMBL" id="CP144753">
    <property type="protein sequence ID" value="WVZ94348.1"/>
    <property type="molecule type" value="Genomic_DNA"/>
</dbReference>
<dbReference type="PANTHER" id="PTHR27002">
    <property type="entry name" value="RECEPTOR-LIKE SERINE/THREONINE-PROTEIN KINASE SD1-8"/>
    <property type="match status" value="1"/>
</dbReference>
<evidence type="ECO:0000256" key="8">
    <source>
        <dbReference type="ARBA" id="ARBA00022741"/>
    </source>
</evidence>
<evidence type="ECO:0000256" key="5">
    <source>
        <dbReference type="ARBA" id="ARBA00022692"/>
    </source>
</evidence>
<proteinExistence type="predicted"/>
<keyword evidence="2" id="KW-0723">Serine/threonine-protein kinase</keyword>
<dbReference type="InterPro" id="IPR017441">
    <property type="entry name" value="Protein_kinase_ATP_BS"/>
</dbReference>
<dbReference type="PROSITE" id="PS50011">
    <property type="entry name" value="PROTEIN_KINASE_DOM"/>
    <property type="match status" value="1"/>
</dbReference>
<evidence type="ECO:0000256" key="1">
    <source>
        <dbReference type="ARBA" id="ARBA00004167"/>
    </source>
</evidence>
<dbReference type="PANTHER" id="PTHR27002:SF372">
    <property type="entry name" value="OS04G0197200 PROTEIN"/>
    <property type="match status" value="1"/>
</dbReference>
<comment type="subcellular location">
    <subcellularLocation>
        <location evidence="1">Membrane</location>
        <topology evidence="1">Single-pass membrane protein</topology>
    </subcellularLocation>
</comment>
<feature type="region of interest" description="Disordered" evidence="16">
    <location>
        <begin position="694"/>
        <end position="728"/>
    </location>
</feature>
<dbReference type="FunFam" id="3.30.430.20:FF:000007">
    <property type="entry name" value="Cysteine-rich receptor-like protein kinase 11"/>
    <property type="match status" value="1"/>
</dbReference>
<keyword evidence="12 17" id="KW-0472">Membrane</keyword>
<keyword evidence="9" id="KW-0418">Kinase</keyword>
<keyword evidence="8 15" id="KW-0547">Nucleotide-binding</keyword>
<evidence type="ECO:0000256" key="10">
    <source>
        <dbReference type="ARBA" id="ARBA00022840"/>
    </source>
</evidence>
<dbReference type="InterPro" id="IPR011009">
    <property type="entry name" value="Kinase-like_dom_sf"/>
</dbReference>
<evidence type="ECO:0000256" key="3">
    <source>
        <dbReference type="ARBA" id="ARBA00022553"/>
    </source>
</evidence>
<feature type="domain" description="Gnk2-homologous" evidence="20">
    <location>
        <begin position="58"/>
        <end position="163"/>
    </location>
</feature>
<dbReference type="Pfam" id="PF00069">
    <property type="entry name" value="Pkinase"/>
    <property type="match status" value="1"/>
</dbReference>
<evidence type="ECO:0000256" key="13">
    <source>
        <dbReference type="ARBA" id="ARBA00023170"/>
    </source>
</evidence>
<keyword evidence="6 18" id="KW-0732">Signal</keyword>
<dbReference type="PROSITE" id="PS00107">
    <property type="entry name" value="PROTEIN_KINASE_ATP"/>
    <property type="match status" value="1"/>
</dbReference>
<evidence type="ECO:0000313" key="21">
    <source>
        <dbReference type="EMBL" id="WVZ94348.1"/>
    </source>
</evidence>
<evidence type="ECO:0000256" key="17">
    <source>
        <dbReference type="SAM" id="Phobius"/>
    </source>
</evidence>
<keyword evidence="10 15" id="KW-0067">ATP-binding</keyword>
<sequence length="728" mass="78797">MPPPSRCSHRRPLLLGLFIVLIMSPSLSKGTNITFEQPDVGQPVMVDCQSAPPSPSPSPSPSPPPSNATEGENSTFWSNVLALLSALPSDTASSNGFFASNGNGMGADQAFVRGLCRGDALGECESRLMKAAQAINDRCGGGSSRRAGIWYDKCFLYANTSASTTREQQFRSILFNTGVVGDRDAFETTYDALMSKLTTRVVNGSGATTTSSSSPSLPSAAPMFATGEAVYDAAVPNGTMYGLLQCMRDRTPAECEQCLQDSVAQLPACCYGNQGGMVLGYNCYLRVEIYAYYDVALDALSPPLALSPSPSTFMPFDGESQGAGKKGVVVILAVALPVGTVLAVAGILVAVFRYKRKIRQKITLADNNNDEEDISYIELGQLNLPALVAATNNFAKDNKLGEGGFGEVFKGILPDGEVIAVKRLSKHSSQGFHELKNELMLVAKLKHKNLVHLMGACLHEEMLFIYEYMPNKSLDTILFDPVKRQQLDWSKRFMIICGIARGLLYLHEESRLKVIHRDLKPSNVLLDADMNPKISDFGLARAFVRDQSRDVTIRPVGTLGYMSPEYAYLGHVSTKSDMFSFGVIVLETVTGRRSNSMSECPDYSSPLLSYVWGKWKMGSATNVVDASLGEYPESEVLNCIEVGLLCVQENPEDRPDASTVVLMLSSPTTTPDEDRRAPTRPAFFFGFGDSATTKGAPPCSNSTTTRIGINQPPPVSENGVTISELQPR</sequence>
<feature type="region of interest" description="Disordered" evidence="16">
    <location>
        <begin position="43"/>
        <end position="72"/>
    </location>
</feature>
<dbReference type="SMART" id="SM00220">
    <property type="entry name" value="S_TKc"/>
    <property type="match status" value="1"/>
</dbReference>
<dbReference type="InterPro" id="IPR000719">
    <property type="entry name" value="Prot_kinase_dom"/>
</dbReference>
<dbReference type="GO" id="GO:0004674">
    <property type="term" value="F:protein serine/threonine kinase activity"/>
    <property type="evidence" value="ECO:0007669"/>
    <property type="project" value="UniProtKB-KW"/>
</dbReference>
<gene>
    <name evidence="21" type="ORF">U9M48_040248</name>
</gene>
<name>A0AAQ3XCZ2_PASNO</name>
<evidence type="ECO:0000256" key="9">
    <source>
        <dbReference type="ARBA" id="ARBA00022777"/>
    </source>
</evidence>
<evidence type="ECO:0000313" key="22">
    <source>
        <dbReference type="Proteomes" id="UP001341281"/>
    </source>
</evidence>
<evidence type="ECO:0000256" key="7">
    <source>
        <dbReference type="ARBA" id="ARBA00022737"/>
    </source>
</evidence>
<protein>
    <submittedName>
        <fullName evidence="21">Uncharacterized protein</fullName>
    </submittedName>
</protein>
<evidence type="ECO:0000256" key="16">
    <source>
        <dbReference type="SAM" id="MobiDB-lite"/>
    </source>
</evidence>
<evidence type="ECO:0000256" key="14">
    <source>
        <dbReference type="ARBA" id="ARBA00023180"/>
    </source>
</evidence>
<feature type="compositionally biased region" description="Polar residues" evidence="16">
    <location>
        <begin position="699"/>
        <end position="708"/>
    </location>
</feature>
<evidence type="ECO:0000259" key="19">
    <source>
        <dbReference type="PROSITE" id="PS50011"/>
    </source>
</evidence>
<keyword evidence="22" id="KW-1185">Reference proteome</keyword>
<dbReference type="GO" id="GO:0005524">
    <property type="term" value="F:ATP binding"/>
    <property type="evidence" value="ECO:0007669"/>
    <property type="project" value="UniProtKB-UniRule"/>
</dbReference>
<evidence type="ECO:0000256" key="11">
    <source>
        <dbReference type="ARBA" id="ARBA00022989"/>
    </source>
</evidence>
<dbReference type="AlphaFoldDB" id="A0AAQ3XCZ2"/>
<feature type="compositionally biased region" description="Pro residues" evidence="16">
    <location>
        <begin position="52"/>
        <end position="66"/>
    </location>
</feature>
<dbReference type="SUPFAM" id="SSF56112">
    <property type="entry name" value="Protein kinase-like (PK-like)"/>
    <property type="match status" value="1"/>
</dbReference>
<dbReference type="InterPro" id="IPR002902">
    <property type="entry name" value="GNK2"/>
</dbReference>
<dbReference type="CDD" id="cd14066">
    <property type="entry name" value="STKc_IRAK"/>
    <property type="match status" value="1"/>
</dbReference>
<keyword evidence="11 17" id="KW-1133">Transmembrane helix</keyword>
<dbReference type="CDD" id="cd23509">
    <property type="entry name" value="Gnk2-like"/>
    <property type="match status" value="2"/>
</dbReference>
<keyword evidence="4" id="KW-0808">Transferase</keyword>
<dbReference type="Pfam" id="PF01657">
    <property type="entry name" value="Stress-antifung"/>
    <property type="match status" value="2"/>
</dbReference>
<reference evidence="21 22" key="1">
    <citation type="submission" date="2024-02" db="EMBL/GenBank/DDBJ databases">
        <title>High-quality chromosome-scale genome assembly of Pensacola bahiagrass (Paspalum notatum Flugge var. saurae).</title>
        <authorList>
            <person name="Vega J.M."/>
            <person name="Podio M."/>
            <person name="Orjuela J."/>
            <person name="Siena L.A."/>
            <person name="Pessino S.C."/>
            <person name="Combes M.C."/>
            <person name="Mariac C."/>
            <person name="Albertini E."/>
            <person name="Pupilli F."/>
            <person name="Ortiz J.P.A."/>
            <person name="Leblanc O."/>
        </authorList>
    </citation>
    <scope>NUCLEOTIDE SEQUENCE [LARGE SCALE GENOMIC DNA]</scope>
    <source>
        <strain evidence="21">R1</strain>
        <tissue evidence="21">Leaf</tissue>
    </source>
</reference>
<keyword evidence="5 17" id="KW-0812">Transmembrane</keyword>
<dbReference type="PROSITE" id="PS00108">
    <property type="entry name" value="PROTEIN_KINASE_ST"/>
    <property type="match status" value="1"/>
</dbReference>
<organism evidence="21 22">
    <name type="scientific">Paspalum notatum var. saurae</name>
    <dbReference type="NCBI Taxonomy" id="547442"/>
    <lineage>
        <taxon>Eukaryota</taxon>
        <taxon>Viridiplantae</taxon>
        <taxon>Streptophyta</taxon>
        <taxon>Embryophyta</taxon>
        <taxon>Tracheophyta</taxon>
        <taxon>Spermatophyta</taxon>
        <taxon>Magnoliopsida</taxon>
        <taxon>Liliopsida</taxon>
        <taxon>Poales</taxon>
        <taxon>Poaceae</taxon>
        <taxon>PACMAD clade</taxon>
        <taxon>Panicoideae</taxon>
        <taxon>Andropogonodae</taxon>
        <taxon>Paspaleae</taxon>
        <taxon>Paspalinae</taxon>
        <taxon>Paspalum</taxon>
    </lineage>
</organism>
<evidence type="ECO:0000256" key="4">
    <source>
        <dbReference type="ARBA" id="ARBA00022679"/>
    </source>
</evidence>